<comment type="caution">
    <text evidence="2">The sequence shown here is derived from an EMBL/GenBank/DDBJ whole genome shotgun (WGS) entry which is preliminary data.</text>
</comment>
<dbReference type="EMBL" id="JAWDGP010001147">
    <property type="protein sequence ID" value="KAK3794068.1"/>
    <property type="molecule type" value="Genomic_DNA"/>
</dbReference>
<evidence type="ECO:0000313" key="2">
    <source>
        <dbReference type="EMBL" id="KAK3794068.1"/>
    </source>
</evidence>
<reference evidence="2" key="1">
    <citation type="journal article" date="2023" name="G3 (Bethesda)">
        <title>A reference genome for the long-term kleptoplast-retaining sea slug Elysia crispata morphotype clarki.</title>
        <authorList>
            <person name="Eastman K.E."/>
            <person name="Pendleton A.L."/>
            <person name="Shaikh M.A."/>
            <person name="Suttiyut T."/>
            <person name="Ogas R."/>
            <person name="Tomko P."/>
            <person name="Gavelis G."/>
            <person name="Widhalm J.R."/>
            <person name="Wisecaver J.H."/>
        </authorList>
    </citation>
    <scope>NUCLEOTIDE SEQUENCE</scope>
    <source>
        <strain evidence="2">ECLA1</strain>
    </source>
</reference>
<name>A0AAE1E5Y2_9GAST</name>
<evidence type="ECO:0000256" key="1">
    <source>
        <dbReference type="SAM" id="MobiDB-lite"/>
    </source>
</evidence>
<dbReference type="Proteomes" id="UP001283361">
    <property type="component" value="Unassembled WGS sequence"/>
</dbReference>
<organism evidence="2 3">
    <name type="scientific">Elysia crispata</name>
    <name type="common">lettuce slug</name>
    <dbReference type="NCBI Taxonomy" id="231223"/>
    <lineage>
        <taxon>Eukaryota</taxon>
        <taxon>Metazoa</taxon>
        <taxon>Spiralia</taxon>
        <taxon>Lophotrochozoa</taxon>
        <taxon>Mollusca</taxon>
        <taxon>Gastropoda</taxon>
        <taxon>Heterobranchia</taxon>
        <taxon>Euthyneura</taxon>
        <taxon>Panpulmonata</taxon>
        <taxon>Sacoglossa</taxon>
        <taxon>Placobranchoidea</taxon>
        <taxon>Plakobranchidae</taxon>
        <taxon>Elysia</taxon>
    </lineage>
</organism>
<gene>
    <name evidence="2" type="ORF">RRG08_004851</name>
</gene>
<dbReference type="AlphaFoldDB" id="A0AAE1E5Y2"/>
<evidence type="ECO:0000313" key="3">
    <source>
        <dbReference type="Proteomes" id="UP001283361"/>
    </source>
</evidence>
<protein>
    <submittedName>
        <fullName evidence="2">Uncharacterized protein</fullName>
    </submittedName>
</protein>
<accession>A0AAE1E5Y2</accession>
<keyword evidence="3" id="KW-1185">Reference proteome</keyword>
<sequence>MFWSLRLPEISFLQMKTYIGSHQLDDHWAVTASGVGARDYREDRKSAGPSRPSIAQDGPSNQSYLVLQHYGTVRSMRVAQL</sequence>
<proteinExistence type="predicted"/>
<feature type="region of interest" description="Disordered" evidence="1">
    <location>
        <begin position="38"/>
        <end position="61"/>
    </location>
</feature>